<protein>
    <submittedName>
        <fullName evidence="9">3985_t:CDS:1</fullName>
    </submittedName>
</protein>
<evidence type="ECO:0000313" key="9">
    <source>
        <dbReference type="EMBL" id="CAG8784221.1"/>
    </source>
</evidence>
<reference evidence="9" key="1">
    <citation type="submission" date="2021-06" db="EMBL/GenBank/DDBJ databases">
        <authorList>
            <person name="Kallberg Y."/>
            <person name="Tangrot J."/>
            <person name="Rosling A."/>
        </authorList>
    </citation>
    <scope>NUCLEOTIDE SEQUENCE</scope>
    <source>
        <strain evidence="9">IN212</strain>
    </source>
</reference>
<feature type="domain" description="Sodium/calcium exchanger membrane region" evidence="8">
    <location>
        <begin position="4"/>
        <end position="51"/>
    </location>
</feature>
<keyword evidence="5" id="KW-1133">Transmembrane helix</keyword>
<feature type="non-terminal residue" evidence="9">
    <location>
        <position position="51"/>
    </location>
</feature>
<dbReference type="GO" id="GO:0006874">
    <property type="term" value="P:intracellular calcium ion homeostasis"/>
    <property type="evidence" value="ECO:0007669"/>
    <property type="project" value="TreeGrafter"/>
</dbReference>
<comment type="subcellular location">
    <subcellularLocation>
        <location evidence="1">Endomembrane system</location>
        <topology evidence="1">Multi-pass membrane protein</topology>
    </subcellularLocation>
</comment>
<name>A0A9N9P1Q8_9GLOM</name>
<evidence type="ECO:0000256" key="6">
    <source>
        <dbReference type="ARBA" id="ARBA00023065"/>
    </source>
</evidence>
<evidence type="ECO:0000313" key="10">
    <source>
        <dbReference type="Proteomes" id="UP000789396"/>
    </source>
</evidence>
<evidence type="ECO:0000256" key="4">
    <source>
        <dbReference type="ARBA" id="ARBA00022692"/>
    </source>
</evidence>
<keyword evidence="6" id="KW-0406">Ion transport</keyword>
<dbReference type="AlphaFoldDB" id="A0A9N9P1Q8"/>
<evidence type="ECO:0000256" key="3">
    <source>
        <dbReference type="ARBA" id="ARBA00022448"/>
    </source>
</evidence>
<keyword evidence="7" id="KW-0472">Membrane</keyword>
<dbReference type="InterPro" id="IPR004837">
    <property type="entry name" value="NaCa_Exmemb"/>
</dbReference>
<sequence>GPAIAGLLNLLNATFGNTTELIISVFALCAGEIKIVQSSILGSIISNILLV</sequence>
<dbReference type="Pfam" id="PF01699">
    <property type="entry name" value="Na_Ca_ex"/>
    <property type="match status" value="1"/>
</dbReference>
<keyword evidence="4" id="KW-0812">Transmembrane</keyword>
<comment type="caution">
    <text evidence="9">The sequence shown here is derived from an EMBL/GenBank/DDBJ whole genome shotgun (WGS) entry which is preliminary data.</text>
</comment>
<dbReference type="InterPro" id="IPR044880">
    <property type="entry name" value="NCX_ion-bd_dom_sf"/>
</dbReference>
<keyword evidence="3" id="KW-0813">Transport</keyword>
<accession>A0A9N9P1Q8</accession>
<dbReference type="GO" id="GO:0005774">
    <property type="term" value="C:vacuolar membrane"/>
    <property type="evidence" value="ECO:0007669"/>
    <property type="project" value="UniProtKB-ARBA"/>
</dbReference>
<dbReference type="GO" id="GO:0012505">
    <property type="term" value="C:endomembrane system"/>
    <property type="evidence" value="ECO:0007669"/>
    <property type="project" value="UniProtKB-SubCell"/>
</dbReference>
<dbReference type="InterPro" id="IPR004713">
    <property type="entry name" value="CaH_exchang"/>
</dbReference>
<dbReference type="PANTHER" id="PTHR31503">
    <property type="entry name" value="VACUOLAR CALCIUM ION TRANSPORTER"/>
    <property type="match status" value="1"/>
</dbReference>
<evidence type="ECO:0000256" key="5">
    <source>
        <dbReference type="ARBA" id="ARBA00022989"/>
    </source>
</evidence>
<dbReference type="EMBL" id="CAJVPZ010055237">
    <property type="protein sequence ID" value="CAG8784221.1"/>
    <property type="molecule type" value="Genomic_DNA"/>
</dbReference>
<evidence type="ECO:0000256" key="2">
    <source>
        <dbReference type="ARBA" id="ARBA00008170"/>
    </source>
</evidence>
<evidence type="ECO:0000259" key="8">
    <source>
        <dbReference type="Pfam" id="PF01699"/>
    </source>
</evidence>
<dbReference type="GO" id="GO:0015369">
    <property type="term" value="F:calcium:proton antiporter activity"/>
    <property type="evidence" value="ECO:0007669"/>
    <property type="project" value="UniProtKB-ARBA"/>
</dbReference>
<evidence type="ECO:0000256" key="7">
    <source>
        <dbReference type="ARBA" id="ARBA00023136"/>
    </source>
</evidence>
<dbReference type="OrthoDB" id="1699231at2759"/>
<gene>
    <name evidence="9" type="ORF">RFULGI_LOCUS16089</name>
</gene>
<dbReference type="Proteomes" id="UP000789396">
    <property type="component" value="Unassembled WGS sequence"/>
</dbReference>
<feature type="non-terminal residue" evidence="9">
    <location>
        <position position="1"/>
    </location>
</feature>
<evidence type="ECO:0000256" key="1">
    <source>
        <dbReference type="ARBA" id="ARBA00004127"/>
    </source>
</evidence>
<dbReference type="Gene3D" id="1.20.1420.30">
    <property type="entry name" value="NCX, central ion-binding region"/>
    <property type="match status" value="1"/>
</dbReference>
<organism evidence="9 10">
    <name type="scientific">Racocetra fulgida</name>
    <dbReference type="NCBI Taxonomy" id="60492"/>
    <lineage>
        <taxon>Eukaryota</taxon>
        <taxon>Fungi</taxon>
        <taxon>Fungi incertae sedis</taxon>
        <taxon>Mucoromycota</taxon>
        <taxon>Glomeromycotina</taxon>
        <taxon>Glomeromycetes</taxon>
        <taxon>Diversisporales</taxon>
        <taxon>Gigasporaceae</taxon>
        <taxon>Racocetra</taxon>
    </lineage>
</organism>
<keyword evidence="10" id="KW-1185">Reference proteome</keyword>
<proteinExistence type="inferred from homology"/>
<dbReference type="PANTHER" id="PTHR31503:SF22">
    <property type="entry name" value="VACUOLAR CALCIUM ION TRANSPORTER"/>
    <property type="match status" value="1"/>
</dbReference>
<comment type="similarity">
    <text evidence="2">Belongs to the Ca(2+):cation antiporter (CaCA) (TC 2.A.19) family.</text>
</comment>